<gene>
    <name evidence="3" type="ORF">SAMN05216352_107183</name>
</gene>
<reference evidence="3 4" key="1">
    <citation type="submission" date="2016-10" db="EMBL/GenBank/DDBJ databases">
        <authorList>
            <person name="de Groot N.N."/>
        </authorList>
    </citation>
    <scope>NUCLEOTIDE SEQUENCE [LARGE SCALE GENOMIC DNA]</scope>
    <source>
        <strain evidence="4">P4B,CCM 7963,CECT 7998,DSM 25260,IBRC-M 10614,KCTC 13821</strain>
    </source>
</reference>
<feature type="transmembrane region" description="Helical" evidence="1">
    <location>
        <begin position="324"/>
        <end position="343"/>
    </location>
</feature>
<feature type="transmembrane region" description="Helical" evidence="1">
    <location>
        <begin position="136"/>
        <end position="159"/>
    </location>
</feature>
<dbReference type="OrthoDB" id="1633380at2"/>
<protein>
    <submittedName>
        <fullName evidence="3">Nucleoside recognition GATE domain-containing membrane protein YjiH</fullName>
    </submittedName>
</protein>
<keyword evidence="4" id="KW-1185">Reference proteome</keyword>
<accession>A0A1G8KDT2</accession>
<proteinExistence type="predicted"/>
<dbReference type="AlphaFoldDB" id="A0A1G8KDT2"/>
<feature type="transmembrane region" description="Helical" evidence="1">
    <location>
        <begin position="428"/>
        <end position="453"/>
    </location>
</feature>
<evidence type="ECO:0000259" key="2">
    <source>
        <dbReference type="Pfam" id="PF07670"/>
    </source>
</evidence>
<evidence type="ECO:0000313" key="4">
    <source>
        <dbReference type="Proteomes" id="UP000199017"/>
    </source>
</evidence>
<dbReference type="InterPro" id="IPR011642">
    <property type="entry name" value="Gate_dom"/>
</dbReference>
<dbReference type="EMBL" id="FNDU01000007">
    <property type="protein sequence ID" value="SDI41584.1"/>
    <property type="molecule type" value="Genomic_DNA"/>
</dbReference>
<name>A0A1G8KDT2_9BACI</name>
<feature type="transmembrane region" description="Helical" evidence="1">
    <location>
        <begin position="214"/>
        <end position="236"/>
    </location>
</feature>
<organism evidence="3 4">
    <name type="scientific">Alteribacillus bidgolensis</name>
    <dbReference type="NCBI Taxonomy" id="930129"/>
    <lineage>
        <taxon>Bacteria</taxon>
        <taxon>Bacillati</taxon>
        <taxon>Bacillota</taxon>
        <taxon>Bacilli</taxon>
        <taxon>Bacillales</taxon>
        <taxon>Bacillaceae</taxon>
        <taxon>Alteribacillus</taxon>
    </lineage>
</organism>
<feature type="transmembrane region" description="Helical" evidence="1">
    <location>
        <begin position="61"/>
        <end position="80"/>
    </location>
</feature>
<evidence type="ECO:0000256" key="1">
    <source>
        <dbReference type="SAM" id="Phobius"/>
    </source>
</evidence>
<feature type="transmembrane region" description="Helical" evidence="1">
    <location>
        <begin position="20"/>
        <end position="41"/>
    </location>
</feature>
<dbReference type="STRING" id="930129.SAMN05216352_107183"/>
<keyword evidence="1" id="KW-1133">Transmembrane helix</keyword>
<feature type="domain" description="Nucleoside transporter/FeoB GTPase Gate" evidence="2">
    <location>
        <begin position="140"/>
        <end position="235"/>
    </location>
</feature>
<dbReference type="Proteomes" id="UP000199017">
    <property type="component" value="Unassembled WGS sequence"/>
</dbReference>
<evidence type="ECO:0000313" key="3">
    <source>
        <dbReference type="EMBL" id="SDI41584.1"/>
    </source>
</evidence>
<dbReference type="Pfam" id="PF07670">
    <property type="entry name" value="Gate"/>
    <property type="match status" value="1"/>
</dbReference>
<feature type="transmembrane region" description="Helical" evidence="1">
    <location>
        <begin position="92"/>
        <end position="116"/>
    </location>
</feature>
<keyword evidence="1" id="KW-0812">Transmembrane</keyword>
<feature type="transmembrane region" description="Helical" evidence="1">
    <location>
        <begin position="399"/>
        <end position="421"/>
    </location>
</feature>
<feature type="transmembrane region" description="Helical" evidence="1">
    <location>
        <begin position="242"/>
        <end position="263"/>
    </location>
</feature>
<keyword evidence="1" id="KW-0472">Membrane</keyword>
<dbReference type="RefSeq" id="WP_091585663.1">
    <property type="nucleotide sequence ID" value="NZ_FNDU01000007.1"/>
</dbReference>
<sequence length="454" mass="50089">MGIEKPKEKHNKVYSMRNILQCVIPSLAGIILFMVPIGVEGEITIPVAYLADRLTTLLETAIPFIVVSLLFITTAGAILRPKFLVHTPFLRALFYISPTWVVIRAVGLVYGVLTLFKVGPEMVWSVNTGGLLFYDLIPLLFSIFLFAGLFLPLLLNYGLLEFSGTLLKKVMRPVFTLPGRSSIDCITSWLGDGTIGVLLTSKQYEEGYYSQREATVIGTTFSVVSITFTIVVLSYMELDQYFFQYYATIFLTGFILAIVLPRIPPLSLKSKRYADGKENHGEKDFVSYGPSLLKRGFYQAVKRASDSNSVSAFLKNGAKNVMEMWLGVLPVVMAIGTTALVIAEYTPMFEYLGMPLIPILNVMQIPEAAEAAQTLVIGFADMLLPAIIGSGIESELTKFVIACISVTQLVYLSEVGGLLLASKIPIRFLDLVLIFFERTLIGLPIIVAAAHIIF</sequence>